<dbReference type="NCBIfam" id="NF033517">
    <property type="entry name" value="transpos_IS66"/>
    <property type="match status" value="1"/>
</dbReference>
<dbReference type="KEGG" id="hhg:XM38_046480"/>
<accession>A0A1Z3HI00</accession>
<dbReference type="EMBL" id="CP021983">
    <property type="protein sequence ID" value="ASC73676.1"/>
    <property type="molecule type" value="Genomic_DNA"/>
</dbReference>
<keyword evidence="5" id="KW-1185">Reference proteome</keyword>
<dbReference type="EMBL" id="CP021983">
    <property type="protein sequence ID" value="ASC69925.1"/>
    <property type="molecule type" value="Genomic_DNA"/>
</dbReference>
<evidence type="ECO:0000313" key="5">
    <source>
        <dbReference type="Proteomes" id="UP000191901"/>
    </source>
</evidence>
<organism evidence="3 5">
    <name type="scientific">Halomicronema hongdechloris C2206</name>
    <dbReference type="NCBI Taxonomy" id="1641165"/>
    <lineage>
        <taxon>Bacteria</taxon>
        <taxon>Bacillati</taxon>
        <taxon>Cyanobacteriota</taxon>
        <taxon>Cyanophyceae</taxon>
        <taxon>Nodosilineales</taxon>
        <taxon>Nodosilineaceae</taxon>
        <taxon>Halomicronema</taxon>
    </lineage>
</organism>
<evidence type="ECO:0000313" key="4">
    <source>
        <dbReference type="EMBL" id="ASC73676.1"/>
    </source>
</evidence>
<name>A0A1Z3HI00_9CYAN</name>
<protein>
    <recommendedName>
        <fullName evidence="2">Transposase IS66 central domain-containing protein</fullName>
    </recommendedName>
</protein>
<reference evidence="3 5" key="1">
    <citation type="journal article" date="2016" name="Biochim. Biophys. Acta">
        <title>Characterization of red-shifted phycobilisomes isolated from the chlorophyll f-containing cyanobacterium Halomicronema hongdechloris.</title>
        <authorList>
            <person name="Li Y."/>
            <person name="Lin Y."/>
            <person name="Garvey C.J."/>
            <person name="Birch D."/>
            <person name="Corkery R.W."/>
            <person name="Loughlin P.C."/>
            <person name="Scheer H."/>
            <person name="Willows R.D."/>
            <person name="Chen M."/>
        </authorList>
    </citation>
    <scope>NUCLEOTIDE SEQUENCE [LARGE SCALE GENOMIC DNA]</scope>
    <source>
        <strain evidence="3 5">C2206</strain>
    </source>
</reference>
<dbReference type="KEGG" id="hhg:XM38_008550"/>
<evidence type="ECO:0000256" key="1">
    <source>
        <dbReference type="SAM" id="MobiDB-lite"/>
    </source>
</evidence>
<dbReference type="PANTHER" id="PTHR33678">
    <property type="entry name" value="BLL1576 PROTEIN"/>
    <property type="match status" value="1"/>
</dbReference>
<evidence type="ECO:0000259" key="2">
    <source>
        <dbReference type="Pfam" id="PF03050"/>
    </source>
</evidence>
<feature type="region of interest" description="Disordered" evidence="1">
    <location>
        <begin position="287"/>
        <end position="310"/>
    </location>
</feature>
<gene>
    <name evidence="3" type="ORF">XM38_008550</name>
    <name evidence="4" type="ORF">XM38_046480</name>
</gene>
<dbReference type="AlphaFoldDB" id="A0A1Z3HI00"/>
<proteinExistence type="predicted"/>
<reference evidence="3" key="2">
    <citation type="submission" date="2019-01" db="EMBL/GenBank/DDBJ databases">
        <title>Halomicronema hongdechloris genome sequencing.</title>
        <authorList>
            <person name="Willows R."/>
            <person name="Chen M."/>
            <person name="Yaqiong L."/>
            <person name="Hernandez - Prieto M."/>
            <person name="Elbourne L."/>
        </authorList>
    </citation>
    <scope>NUCLEOTIDE SEQUENCE</scope>
    <source>
        <strain evidence="3">C2206</strain>
    </source>
</reference>
<dbReference type="PANTHER" id="PTHR33678:SF2">
    <property type="match status" value="1"/>
</dbReference>
<sequence length="310" mass="34335">MADLFGLPIALGSVNNLRQQASEAVAEPVEVAKTYARQQPIVGSDETSFSQGNVDGHNPEGRQGWLWVVVTPWVSVFEVFLHHSQQSAQALLGATFDGILISDRHSAYTWVALERRQLCWAHLKRDFTKIAERTGVSQGLGEALLEQEQALFKLWYQVRDGTLARPQFIEAVKPIREQVKALLTEGASYAIGPKEKTPLAKTVRTCQRLLTVEPALWLFITVEGVEPTNNDSERALRPAVIWRGISFGSQTKAGSTFVARMLTVIATLRSQNRSILEYMTEACRAAREGKPAPSLLPQTPNTQERDSLAA</sequence>
<dbReference type="InterPro" id="IPR052344">
    <property type="entry name" value="Transposase-related"/>
</dbReference>
<evidence type="ECO:0000313" key="3">
    <source>
        <dbReference type="EMBL" id="ASC69925.1"/>
    </source>
</evidence>
<feature type="domain" description="Transposase IS66 central" evidence="2">
    <location>
        <begin position="5"/>
        <end position="254"/>
    </location>
</feature>
<dbReference type="InterPro" id="IPR004291">
    <property type="entry name" value="Transposase_IS66_central"/>
</dbReference>
<dbReference type="Pfam" id="PF03050">
    <property type="entry name" value="DDE_Tnp_IS66"/>
    <property type="match status" value="1"/>
</dbReference>
<dbReference type="Proteomes" id="UP000191901">
    <property type="component" value="Chromosome"/>
</dbReference>